<comment type="caution">
    <text evidence="1">The sequence shown here is derived from an EMBL/GenBank/DDBJ whole genome shotgun (WGS) entry which is preliminary data.</text>
</comment>
<evidence type="ECO:0000313" key="2">
    <source>
        <dbReference type="Proteomes" id="UP000010433"/>
    </source>
</evidence>
<dbReference type="Proteomes" id="UP000010433">
    <property type="component" value="Unassembled WGS sequence"/>
</dbReference>
<keyword evidence="2" id="KW-1185">Reference proteome</keyword>
<dbReference type="AlphaFoldDB" id="L1N0P9"/>
<organism evidence="1 2">
    <name type="scientific">Hoylesella saccharolytica F0055</name>
    <dbReference type="NCBI Taxonomy" id="1127699"/>
    <lineage>
        <taxon>Bacteria</taxon>
        <taxon>Pseudomonadati</taxon>
        <taxon>Bacteroidota</taxon>
        <taxon>Bacteroidia</taxon>
        <taxon>Bacteroidales</taxon>
        <taxon>Prevotellaceae</taxon>
        <taxon>Hoylesella</taxon>
    </lineage>
</organism>
<sequence>MTKYIWALAILLLPFSCKREVNKFTEKRAIHIAPKQVEVKKDTTEIAYEKIQLDSAKGLKIENFYIITAYRLYQNYVVTGNKVLSDSTFSSDWFVLLDSKRRIIYEMSVDMDELYVFKPSFYKSVRDNRIVAVVGTAYEYTMGGYVYVIDGNKVTYAGYIDATGAERETEEASFITDVLTLKGNEKRISFYFSTDSILLGPGDKNILVKNRKGRTRYEYDFKQLVFIR</sequence>
<dbReference type="EMBL" id="AMEP01000144">
    <property type="protein sequence ID" value="EKX97113.1"/>
    <property type="molecule type" value="Genomic_DNA"/>
</dbReference>
<gene>
    <name evidence="1" type="ORF">HMPREF9151_02281</name>
</gene>
<proteinExistence type="predicted"/>
<dbReference type="RefSeq" id="WP_009161139.1">
    <property type="nucleotide sequence ID" value="NZ_KB290960.1"/>
</dbReference>
<reference evidence="1 2" key="1">
    <citation type="submission" date="2012-05" db="EMBL/GenBank/DDBJ databases">
        <authorList>
            <person name="Weinstock G."/>
            <person name="Sodergren E."/>
            <person name="Lobos E.A."/>
            <person name="Fulton L."/>
            <person name="Fulton R."/>
            <person name="Courtney L."/>
            <person name="Fronick C."/>
            <person name="O'Laughlin M."/>
            <person name="Godfrey J."/>
            <person name="Wilson R.M."/>
            <person name="Miner T."/>
            <person name="Farmer C."/>
            <person name="Delehaunty K."/>
            <person name="Cordes M."/>
            <person name="Minx P."/>
            <person name="Tomlinson C."/>
            <person name="Chen J."/>
            <person name="Wollam A."/>
            <person name="Pepin K.H."/>
            <person name="Bhonagiri V."/>
            <person name="Zhang X."/>
            <person name="Suruliraj S."/>
            <person name="Warren W."/>
            <person name="Mitreva M."/>
            <person name="Mardis E.R."/>
            <person name="Wilson R.K."/>
        </authorList>
    </citation>
    <scope>NUCLEOTIDE SEQUENCE [LARGE SCALE GENOMIC DNA]</scope>
    <source>
        <strain evidence="1 2">F0055</strain>
    </source>
</reference>
<protein>
    <submittedName>
        <fullName evidence="1">Uncharacterized protein</fullName>
    </submittedName>
</protein>
<evidence type="ECO:0000313" key="1">
    <source>
        <dbReference type="EMBL" id="EKX97113.1"/>
    </source>
</evidence>
<dbReference type="PATRIC" id="fig|1127699.3.peg.2085"/>
<dbReference type="HOGENOM" id="CLU_1213942_0_0_10"/>
<name>L1N0P9_9BACT</name>
<accession>L1N0P9</accession>